<accession>A0A916ECK2</accession>
<sequence length="373" mass="44241">MISNFVLFSTKVLFRHSLKPHTNLGILRLGRIHSYKNNNKPSIGNIFNNNSRKFHNNRTCLNLVQKTLKEELKEEDNNIVLENEELFPTTLLQEETLKLEQTLMIPKGVSKEFYDHYMEIFNKTLPTTPLHEFPRRGRLNNLIYHIKTREEALLLLKVIPQWRKKLLPITSVTTRLLIIKCCEFNAVDVVFNMLIDRMKYALLPNREGFRLIMLTFANKIIDPTSEDKIHSDNKQEILDNLYKTFGLMEYYDVSQYDAYIYTILISTSLKLNNLDRVDITTSEFLENFDKMILEISPISFNEKEENELKIRNDKFFEYNIESRISRLKSCIEMVNILDKWYTETKQDTKKAESFRNLKENWDNEIKKLQNSSS</sequence>
<evidence type="ECO:0000313" key="2">
    <source>
        <dbReference type="Proteomes" id="UP000684084"/>
    </source>
</evidence>
<dbReference type="Proteomes" id="UP000684084">
    <property type="component" value="Unassembled WGS sequence"/>
</dbReference>
<dbReference type="OrthoDB" id="2123547at2759"/>
<gene>
    <name evidence="1" type="ORF">CHRIB12_LOCUS13318</name>
</gene>
<comment type="caution">
    <text evidence="1">The sequence shown here is derived from an EMBL/GenBank/DDBJ whole genome shotgun (WGS) entry which is preliminary data.</text>
</comment>
<dbReference type="VEuPathDB" id="FungiDB:RhiirFUN_006614"/>
<protein>
    <submittedName>
        <fullName evidence="1">Uncharacterized protein</fullName>
    </submittedName>
</protein>
<reference evidence="1" key="1">
    <citation type="submission" date="2020-05" db="EMBL/GenBank/DDBJ databases">
        <authorList>
            <person name="Rincon C."/>
            <person name="Sanders R I."/>
            <person name="Robbins C."/>
            <person name="Chaturvedi A."/>
        </authorList>
    </citation>
    <scope>NUCLEOTIDE SEQUENCE</scope>
    <source>
        <strain evidence="1">CHB12</strain>
    </source>
</reference>
<organism evidence="1 2">
    <name type="scientific">Rhizophagus irregularis</name>
    <dbReference type="NCBI Taxonomy" id="588596"/>
    <lineage>
        <taxon>Eukaryota</taxon>
        <taxon>Fungi</taxon>
        <taxon>Fungi incertae sedis</taxon>
        <taxon>Mucoromycota</taxon>
        <taxon>Glomeromycotina</taxon>
        <taxon>Glomeromycetes</taxon>
        <taxon>Glomerales</taxon>
        <taxon>Glomeraceae</taxon>
        <taxon>Rhizophagus</taxon>
    </lineage>
</organism>
<dbReference type="AlphaFoldDB" id="A0A916ECK2"/>
<dbReference type="EMBL" id="CAGKOT010000030">
    <property type="protein sequence ID" value="CAB5371978.1"/>
    <property type="molecule type" value="Genomic_DNA"/>
</dbReference>
<proteinExistence type="predicted"/>
<name>A0A916ECK2_9GLOM</name>
<evidence type="ECO:0000313" key="1">
    <source>
        <dbReference type="EMBL" id="CAB5371978.1"/>
    </source>
</evidence>